<dbReference type="AlphaFoldDB" id="A0A329MP57"/>
<evidence type="ECO:0000313" key="9">
    <source>
        <dbReference type="EMBL" id="RAV21106.1"/>
    </source>
</evidence>
<feature type="transmembrane region" description="Helical" evidence="7">
    <location>
        <begin position="21"/>
        <end position="46"/>
    </location>
</feature>
<name>A0A329MP57_9BACL</name>
<feature type="transmembrane region" description="Helical" evidence="7">
    <location>
        <begin position="166"/>
        <end position="189"/>
    </location>
</feature>
<dbReference type="Proteomes" id="UP000250369">
    <property type="component" value="Unassembled WGS sequence"/>
</dbReference>
<dbReference type="Gene3D" id="1.10.3720.10">
    <property type="entry name" value="MetI-like"/>
    <property type="match status" value="1"/>
</dbReference>
<dbReference type="GO" id="GO:0005886">
    <property type="term" value="C:plasma membrane"/>
    <property type="evidence" value="ECO:0007669"/>
    <property type="project" value="UniProtKB-SubCell"/>
</dbReference>
<evidence type="ECO:0000256" key="5">
    <source>
        <dbReference type="ARBA" id="ARBA00022989"/>
    </source>
</evidence>
<feature type="transmembrane region" description="Helical" evidence="7">
    <location>
        <begin position="227"/>
        <end position="250"/>
    </location>
</feature>
<dbReference type="EMBL" id="QMFB01000006">
    <property type="protein sequence ID" value="RAV21106.1"/>
    <property type="molecule type" value="Genomic_DNA"/>
</dbReference>
<feature type="transmembrane region" description="Helical" evidence="7">
    <location>
        <begin position="270"/>
        <end position="290"/>
    </location>
</feature>
<proteinExistence type="inferred from homology"/>
<dbReference type="InterPro" id="IPR000515">
    <property type="entry name" value="MetI-like"/>
</dbReference>
<reference evidence="9 10" key="1">
    <citation type="journal article" date="2009" name="Int. J. Syst. Evol. Microbiol.">
        <title>Paenibacillus contaminans sp. nov., isolated from a contaminated laboratory plate.</title>
        <authorList>
            <person name="Chou J.H."/>
            <person name="Lee J.H."/>
            <person name="Lin M.C."/>
            <person name="Chang P.S."/>
            <person name="Arun A.B."/>
            <person name="Young C.C."/>
            <person name="Chen W.M."/>
        </authorList>
    </citation>
    <scope>NUCLEOTIDE SEQUENCE [LARGE SCALE GENOMIC DNA]</scope>
    <source>
        <strain evidence="9 10">CKOBP-6</strain>
    </source>
</reference>
<accession>A0A329MP57</accession>
<keyword evidence="3" id="KW-1003">Cell membrane</keyword>
<evidence type="ECO:0000256" key="2">
    <source>
        <dbReference type="ARBA" id="ARBA00022448"/>
    </source>
</evidence>
<feature type="domain" description="ABC transmembrane type-1" evidence="8">
    <location>
        <begin position="77"/>
        <end position="296"/>
    </location>
</feature>
<dbReference type="PANTHER" id="PTHR43005">
    <property type="entry name" value="BLR7065 PROTEIN"/>
    <property type="match status" value="1"/>
</dbReference>
<dbReference type="InterPro" id="IPR035906">
    <property type="entry name" value="MetI-like_sf"/>
</dbReference>
<keyword evidence="5 7" id="KW-1133">Transmembrane helix</keyword>
<dbReference type="OrthoDB" id="9783627at2"/>
<sequence>MKRRWRALLTTLWKQRVSYLFIAPFMICFTVFIVIPIVLANALAFFSFDAISMPTFIGWDNFLAILTQDRIFLQNAIPNTFKFAIIVGPLGYSLSFLLAWLIHQLPKRIRDIFTIAIYTPSLSAGVAMSVVWLVIFNGDRIGYLNNFLLSIGVVQDPQLWLQDPQYFMNIMIIVSLWASMGVGFLAMLAGLQTVNTELYEAGAIDGISNRLQEIYYITIPAIKPQMLFGAIMSVVGTLKAGAIGALLAGSPITPQYSGHLITNHIEDYAFIRYELGYASALSVVLLLLVYGSSRLSFRLFSSKGEE</sequence>
<dbReference type="GO" id="GO:0055085">
    <property type="term" value="P:transmembrane transport"/>
    <property type="evidence" value="ECO:0007669"/>
    <property type="project" value="InterPro"/>
</dbReference>
<keyword evidence="6 7" id="KW-0472">Membrane</keyword>
<dbReference type="SUPFAM" id="SSF161098">
    <property type="entry name" value="MetI-like"/>
    <property type="match status" value="1"/>
</dbReference>
<organism evidence="9 10">
    <name type="scientific">Paenibacillus contaminans</name>
    <dbReference type="NCBI Taxonomy" id="450362"/>
    <lineage>
        <taxon>Bacteria</taxon>
        <taxon>Bacillati</taxon>
        <taxon>Bacillota</taxon>
        <taxon>Bacilli</taxon>
        <taxon>Bacillales</taxon>
        <taxon>Paenibacillaceae</taxon>
        <taxon>Paenibacillus</taxon>
    </lineage>
</organism>
<evidence type="ECO:0000256" key="6">
    <source>
        <dbReference type="ARBA" id="ARBA00023136"/>
    </source>
</evidence>
<comment type="caution">
    <text evidence="9">The sequence shown here is derived from an EMBL/GenBank/DDBJ whole genome shotgun (WGS) entry which is preliminary data.</text>
</comment>
<feature type="transmembrane region" description="Helical" evidence="7">
    <location>
        <begin position="83"/>
        <end position="103"/>
    </location>
</feature>
<feature type="transmembrane region" description="Helical" evidence="7">
    <location>
        <begin position="115"/>
        <end position="135"/>
    </location>
</feature>
<comment type="similarity">
    <text evidence="7">Belongs to the binding-protein-dependent transport system permease family.</text>
</comment>
<evidence type="ECO:0000259" key="8">
    <source>
        <dbReference type="PROSITE" id="PS50928"/>
    </source>
</evidence>
<comment type="subcellular location">
    <subcellularLocation>
        <location evidence="1 7">Cell membrane</location>
        <topology evidence="1 7">Multi-pass membrane protein</topology>
    </subcellularLocation>
</comment>
<dbReference type="PROSITE" id="PS50928">
    <property type="entry name" value="ABC_TM1"/>
    <property type="match status" value="1"/>
</dbReference>
<keyword evidence="4 7" id="KW-0812">Transmembrane</keyword>
<evidence type="ECO:0000256" key="3">
    <source>
        <dbReference type="ARBA" id="ARBA00022475"/>
    </source>
</evidence>
<dbReference type="PANTHER" id="PTHR43005:SF1">
    <property type="entry name" value="SPERMIDINE_PUTRESCINE TRANSPORT SYSTEM PERMEASE PROTEIN"/>
    <property type="match status" value="1"/>
</dbReference>
<keyword evidence="2 7" id="KW-0813">Transport</keyword>
<protein>
    <submittedName>
        <fullName evidence="9">Sugar ABC transporter permease</fullName>
    </submittedName>
</protein>
<evidence type="ECO:0000313" key="10">
    <source>
        <dbReference type="Proteomes" id="UP000250369"/>
    </source>
</evidence>
<evidence type="ECO:0000256" key="7">
    <source>
        <dbReference type="RuleBase" id="RU363032"/>
    </source>
</evidence>
<evidence type="ECO:0000256" key="4">
    <source>
        <dbReference type="ARBA" id="ARBA00022692"/>
    </source>
</evidence>
<keyword evidence="10" id="KW-1185">Reference proteome</keyword>
<dbReference type="CDD" id="cd06261">
    <property type="entry name" value="TM_PBP2"/>
    <property type="match status" value="1"/>
</dbReference>
<evidence type="ECO:0000256" key="1">
    <source>
        <dbReference type="ARBA" id="ARBA00004651"/>
    </source>
</evidence>
<gene>
    <name evidence="9" type="ORF">DQG23_13040</name>
</gene>
<dbReference type="Pfam" id="PF00528">
    <property type="entry name" value="BPD_transp_1"/>
    <property type="match status" value="1"/>
</dbReference>